<evidence type="ECO:0000256" key="3">
    <source>
        <dbReference type="RuleBase" id="RU003476"/>
    </source>
</evidence>
<feature type="domain" description="Nudix hydrolase" evidence="4">
    <location>
        <begin position="37"/>
        <end position="168"/>
    </location>
</feature>
<dbReference type="Proteomes" id="UP000197003">
    <property type="component" value="Chromosome"/>
</dbReference>
<dbReference type="PRINTS" id="PR00502">
    <property type="entry name" value="NUDIXFAMILY"/>
</dbReference>
<reference evidence="5 6" key="1">
    <citation type="submission" date="2017-04" db="EMBL/GenBank/DDBJ databases">
        <title>Whole genome sequence of Bdellovibrio bacteriovorus strain SSB218315.</title>
        <authorList>
            <person name="Oyedara O."/>
            <person name="Rodriguez-Perez M.A."/>
        </authorList>
    </citation>
    <scope>NUCLEOTIDE SEQUENCE [LARGE SCALE GENOMIC DNA]</scope>
    <source>
        <strain evidence="5 6">SSB218315</strain>
    </source>
</reference>
<gene>
    <name evidence="5" type="ORF">B9G79_05535</name>
</gene>
<evidence type="ECO:0000256" key="1">
    <source>
        <dbReference type="ARBA" id="ARBA00001946"/>
    </source>
</evidence>
<dbReference type="PROSITE" id="PS51462">
    <property type="entry name" value="NUDIX"/>
    <property type="match status" value="1"/>
</dbReference>
<dbReference type="AlphaFoldDB" id="A0A1Z3N6I2"/>
<dbReference type="CDD" id="cd18876">
    <property type="entry name" value="NUDIX_Hydrolase"/>
    <property type="match status" value="1"/>
</dbReference>
<dbReference type="Gene3D" id="3.90.79.10">
    <property type="entry name" value="Nucleoside Triphosphate Pyrophosphohydrolase"/>
    <property type="match status" value="1"/>
</dbReference>
<name>A0A1Z3N6I2_BDEBC</name>
<dbReference type="PROSITE" id="PS00893">
    <property type="entry name" value="NUDIX_BOX"/>
    <property type="match status" value="1"/>
</dbReference>
<accession>A0A1Z3N6I2</accession>
<dbReference type="GO" id="GO:0016787">
    <property type="term" value="F:hydrolase activity"/>
    <property type="evidence" value="ECO:0007669"/>
    <property type="project" value="UniProtKB-KW"/>
</dbReference>
<organism evidence="5 6">
    <name type="scientific">Bdellovibrio bacteriovorus</name>
    <dbReference type="NCBI Taxonomy" id="959"/>
    <lineage>
        <taxon>Bacteria</taxon>
        <taxon>Pseudomonadati</taxon>
        <taxon>Bdellovibrionota</taxon>
        <taxon>Bdellovibrionia</taxon>
        <taxon>Bdellovibrionales</taxon>
        <taxon>Pseudobdellovibrionaceae</taxon>
        <taxon>Bdellovibrio</taxon>
    </lineage>
</organism>
<evidence type="ECO:0000259" key="4">
    <source>
        <dbReference type="PROSITE" id="PS51462"/>
    </source>
</evidence>
<evidence type="ECO:0000313" key="5">
    <source>
        <dbReference type="EMBL" id="ASD63068.1"/>
    </source>
</evidence>
<dbReference type="InterPro" id="IPR020084">
    <property type="entry name" value="NUDIX_hydrolase_CS"/>
</dbReference>
<dbReference type="SUPFAM" id="SSF55811">
    <property type="entry name" value="Nudix"/>
    <property type="match status" value="1"/>
</dbReference>
<protein>
    <recommendedName>
        <fullName evidence="4">Nudix hydrolase domain-containing protein</fullName>
    </recommendedName>
</protein>
<dbReference type="PANTHER" id="PTHR43046:SF14">
    <property type="entry name" value="MUTT_NUDIX FAMILY PROTEIN"/>
    <property type="match status" value="1"/>
</dbReference>
<comment type="cofactor">
    <cofactor evidence="1">
        <name>Mg(2+)</name>
        <dbReference type="ChEBI" id="CHEBI:18420"/>
    </cofactor>
</comment>
<dbReference type="InterPro" id="IPR000086">
    <property type="entry name" value="NUDIX_hydrolase_dom"/>
</dbReference>
<proteinExistence type="inferred from homology"/>
<dbReference type="InterPro" id="IPR015797">
    <property type="entry name" value="NUDIX_hydrolase-like_dom_sf"/>
</dbReference>
<keyword evidence="2 3" id="KW-0378">Hydrolase</keyword>
<evidence type="ECO:0000256" key="2">
    <source>
        <dbReference type="ARBA" id="ARBA00022801"/>
    </source>
</evidence>
<dbReference type="InterPro" id="IPR020476">
    <property type="entry name" value="Nudix_hydrolase"/>
</dbReference>
<dbReference type="Pfam" id="PF00293">
    <property type="entry name" value="NUDIX"/>
    <property type="match status" value="1"/>
</dbReference>
<comment type="similarity">
    <text evidence="3">Belongs to the Nudix hydrolase family.</text>
</comment>
<evidence type="ECO:0000313" key="6">
    <source>
        <dbReference type="Proteomes" id="UP000197003"/>
    </source>
</evidence>
<sequence>MTETPPYRKPSPDTPDFGALMLRSYKDDREYYASLPKKRIGVGALLFYKGDLLIVQPTYNPAWILPGGTVEAEESPSEALQRELKEELGLNIQAGSLLAIDYVSNRDVKGEYMQLLFSAKDLTEYQAQNIRLPMYEIKDFKFVAVEKALEMLTPIVSRRVHSVILAQEQGLGAIYLEEGRPFYDPLRLAIADPYSLPKT</sequence>
<dbReference type="PANTHER" id="PTHR43046">
    <property type="entry name" value="GDP-MANNOSE MANNOSYL HYDROLASE"/>
    <property type="match status" value="1"/>
</dbReference>
<dbReference type="EMBL" id="CP020946">
    <property type="protein sequence ID" value="ASD63068.1"/>
    <property type="molecule type" value="Genomic_DNA"/>
</dbReference>